<reference evidence="1 2" key="1">
    <citation type="submission" date="2014-04" db="EMBL/GenBank/DDBJ databases">
        <title>Evolutionary Origins and Diversification of the Mycorrhizal Mutualists.</title>
        <authorList>
            <consortium name="DOE Joint Genome Institute"/>
            <consortium name="Mycorrhizal Genomics Consortium"/>
            <person name="Kohler A."/>
            <person name="Kuo A."/>
            <person name="Nagy L.G."/>
            <person name="Floudas D."/>
            <person name="Copeland A."/>
            <person name="Barry K.W."/>
            <person name="Cichocki N."/>
            <person name="Veneault-Fourrey C."/>
            <person name="LaButti K."/>
            <person name="Lindquist E.A."/>
            <person name="Lipzen A."/>
            <person name="Lundell T."/>
            <person name="Morin E."/>
            <person name="Murat C."/>
            <person name="Riley R."/>
            <person name="Ohm R."/>
            <person name="Sun H."/>
            <person name="Tunlid A."/>
            <person name="Henrissat B."/>
            <person name="Grigoriev I.V."/>
            <person name="Hibbett D.S."/>
            <person name="Martin F."/>
        </authorList>
    </citation>
    <scope>NUCLEOTIDE SEQUENCE [LARGE SCALE GENOMIC DNA]</scope>
    <source>
        <strain evidence="1 2">Koide BX008</strain>
    </source>
</reference>
<organism evidence="1 2">
    <name type="scientific">Amanita muscaria (strain Koide BX008)</name>
    <dbReference type="NCBI Taxonomy" id="946122"/>
    <lineage>
        <taxon>Eukaryota</taxon>
        <taxon>Fungi</taxon>
        <taxon>Dikarya</taxon>
        <taxon>Basidiomycota</taxon>
        <taxon>Agaricomycotina</taxon>
        <taxon>Agaricomycetes</taxon>
        <taxon>Agaricomycetidae</taxon>
        <taxon>Agaricales</taxon>
        <taxon>Pluteineae</taxon>
        <taxon>Amanitaceae</taxon>
        <taxon>Amanita</taxon>
    </lineage>
</organism>
<dbReference type="EMBL" id="KN818330">
    <property type="protein sequence ID" value="KIL58750.1"/>
    <property type="molecule type" value="Genomic_DNA"/>
</dbReference>
<accession>A0A0C2S7J3</accession>
<evidence type="ECO:0000313" key="2">
    <source>
        <dbReference type="Proteomes" id="UP000054549"/>
    </source>
</evidence>
<evidence type="ECO:0000313" key="1">
    <source>
        <dbReference type="EMBL" id="KIL58750.1"/>
    </source>
</evidence>
<sequence length="69" mass="7954">MPTASQGSFRGVMVDFEIMEFREPDASFGEPLTQREYIDKVKALFLAKWLVTRMLRASIAMYSIAFTTR</sequence>
<dbReference type="OrthoDB" id="3025100at2759"/>
<gene>
    <name evidence="1" type="ORF">M378DRAFT_170207</name>
</gene>
<dbReference type="HOGENOM" id="CLU_2775400_0_0_1"/>
<protein>
    <submittedName>
        <fullName evidence="1">Uncharacterized protein</fullName>
    </submittedName>
</protein>
<dbReference type="AlphaFoldDB" id="A0A0C2S7J3"/>
<dbReference type="Proteomes" id="UP000054549">
    <property type="component" value="Unassembled WGS sequence"/>
</dbReference>
<name>A0A0C2S7J3_AMAMK</name>
<proteinExistence type="predicted"/>
<keyword evidence="2" id="KW-1185">Reference proteome</keyword>
<dbReference type="InParanoid" id="A0A0C2S7J3"/>